<protein>
    <recommendedName>
        <fullName evidence="3">UDENN domain-containing protein</fullName>
    </recommendedName>
</protein>
<sequence length="672" mass="78639">MAFYCERWVECFCVITFDNTTGPNLTTLYPDNVTLTKKAQHNICFYSFPDSNSLPTSDHIYTFILETSSRTLYGYVFFRSKKDPNNSRGYTQRSIVLLTRFAFHMLFKTVIYKLGPLAWESKQSLDVIKRSYETINKTWQSSYKRGQLIDLNFLNSKFKIYIPRKYKRTKLIESILELNKKDNDIQKSNNTSNEKISTSNSNSSLNNSNSKLHLNTEKITNQNINKNSKTNMKMGTNKSTSKSTSTSTNSSKNKNLNTNNQNLSNQNNLEYSSIECAFNSEELDEEDLEDMERVELVKMSISGAFSCSEKYHSLDADLYGIFKRILSDLPLLWQLVLTGEPLLITSNLPELCSDASLALSGLLYPIEFHGPLFPYLTVNNSGIKRLTIVNESGGWILGTTNPQFAESSFKHIQNKLFIGRDIQNERGKKIKFPDKIKSQTTPIIKFSNIFLKRLKKNSKNVDKEQQILEKNLQIREFFWKLNRKFISPIEEYFSMLIPSPDEITPFYKPPIIKGFNENTFLEYFLNNQIGKSFEKKQKWVPIYKKFFHTDTFLYWYQTNKQKSKNDLFSIYRNMVLHFDVEETMKEMNDLRKVDFFQRILEKYKIMSPKDDPELSGKIEEYLIQILSLVPENYKENLKAIIESVKEQHIEDEEREMGEEKEKELMENTKQKK</sequence>
<feature type="compositionally biased region" description="Low complexity" evidence="2">
    <location>
        <begin position="236"/>
        <end position="265"/>
    </location>
</feature>
<evidence type="ECO:0000313" key="5">
    <source>
        <dbReference type="Proteomes" id="UP001150062"/>
    </source>
</evidence>
<feature type="compositionally biased region" description="Low complexity" evidence="2">
    <location>
        <begin position="187"/>
        <end position="213"/>
    </location>
</feature>
<organism evidence="4 5">
    <name type="scientific">Anaeramoeba flamelloides</name>
    <dbReference type="NCBI Taxonomy" id="1746091"/>
    <lineage>
        <taxon>Eukaryota</taxon>
        <taxon>Metamonada</taxon>
        <taxon>Anaeramoebidae</taxon>
        <taxon>Anaeramoeba</taxon>
    </lineage>
</organism>
<dbReference type="PROSITE" id="PS50211">
    <property type="entry name" value="DENN"/>
    <property type="match status" value="1"/>
</dbReference>
<evidence type="ECO:0000313" key="4">
    <source>
        <dbReference type="EMBL" id="KAJ6232360.1"/>
    </source>
</evidence>
<accession>A0ABQ8XIA5</accession>
<feature type="domain" description="UDENN" evidence="3">
    <location>
        <begin position="10"/>
        <end position="567"/>
    </location>
</feature>
<feature type="compositionally biased region" description="Basic and acidic residues" evidence="2">
    <location>
        <begin position="657"/>
        <end position="672"/>
    </location>
</feature>
<dbReference type="PANTHER" id="PTHR13677">
    <property type="entry name" value="LD41638P"/>
    <property type="match status" value="1"/>
</dbReference>
<feature type="compositionally biased region" description="Polar residues" evidence="2">
    <location>
        <begin position="217"/>
        <end position="234"/>
    </location>
</feature>
<dbReference type="PANTHER" id="PTHR13677:SF0">
    <property type="entry name" value="LD41638P"/>
    <property type="match status" value="1"/>
</dbReference>
<dbReference type="EMBL" id="JAOAOG010000292">
    <property type="protein sequence ID" value="KAJ6232360.1"/>
    <property type="molecule type" value="Genomic_DNA"/>
</dbReference>
<keyword evidence="5" id="KW-1185">Reference proteome</keyword>
<dbReference type="InterPro" id="IPR037516">
    <property type="entry name" value="Tripartite_DENN"/>
</dbReference>
<evidence type="ECO:0000256" key="2">
    <source>
        <dbReference type="SAM" id="MobiDB-lite"/>
    </source>
</evidence>
<feature type="region of interest" description="Disordered" evidence="2">
    <location>
        <begin position="184"/>
        <end position="265"/>
    </location>
</feature>
<gene>
    <name evidence="4" type="ORF">M0813_04881</name>
</gene>
<comment type="caution">
    <text evidence="4">The sequence shown here is derived from an EMBL/GenBank/DDBJ whole genome shotgun (WGS) entry which is preliminary data.</text>
</comment>
<evidence type="ECO:0000259" key="3">
    <source>
        <dbReference type="PROSITE" id="PS50211"/>
    </source>
</evidence>
<reference evidence="4" key="1">
    <citation type="submission" date="2022-08" db="EMBL/GenBank/DDBJ databases">
        <title>Novel sulfate-reducing endosymbionts in the free-living metamonad Anaeramoeba.</title>
        <authorList>
            <person name="Jerlstrom-Hultqvist J."/>
            <person name="Cepicka I."/>
            <person name="Gallot-Lavallee L."/>
            <person name="Salas-Leiva D."/>
            <person name="Curtis B.A."/>
            <person name="Zahonova K."/>
            <person name="Pipaliya S."/>
            <person name="Dacks J."/>
            <person name="Roger A.J."/>
        </authorList>
    </citation>
    <scope>NUCLEOTIDE SEQUENCE</scope>
    <source>
        <strain evidence="4">Schooner1</strain>
    </source>
</reference>
<evidence type="ECO:0000256" key="1">
    <source>
        <dbReference type="ARBA" id="ARBA00007159"/>
    </source>
</evidence>
<proteinExistence type="inferred from homology"/>
<comment type="similarity">
    <text evidence="1">Belongs to the DENND6 family.</text>
</comment>
<dbReference type="InterPro" id="IPR024224">
    <property type="entry name" value="DENND6"/>
</dbReference>
<dbReference type="Proteomes" id="UP001150062">
    <property type="component" value="Unassembled WGS sequence"/>
</dbReference>
<feature type="region of interest" description="Disordered" evidence="2">
    <location>
        <begin position="648"/>
        <end position="672"/>
    </location>
</feature>
<name>A0ABQ8XIA5_9EUKA</name>